<name>A0A834HSI0_RHYFE</name>
<dbReference type="CDD" id="cd00570">
    <property type="entry name" value="GST_N_family"/>
    <property type="match status" value="1"/>
</dbReference>
<evidence type="ECO:0000259" key="5">
    <source>
        <dbReference type="PROSITE" id="PS50405"/>
    </source>
</evidence>
<dbReference type="InterPro" id="IPR010987">
    <property type="entry name" value="Glutathione-S-Trfase_C-like"/>
</dbReference>
<dbReference type="GO" id="GO:0000266">
    <property type="term" value="P:mitochondrial fission"/>
    <property type="evidence" value="ECO:0007669"/>
    <property type="project" value="TreeGrafter"/>
</dbReference>
<dbReference type="OrthoDB" id="249703at2759"/>
<dbReference type="PROSITE" id="PS51354">
    <property type="entry name" value="GLUTAREDOXIN_2"/>
    <property type="match status" value="1"/>
</dbReference>
<feature type="domain" description="GST N-terminal" evidence="4">
    <location>
        <begin position="70"/>
        <end position="151"/>
    </location>
</feature>
<protein>
    <recommendedName>
        <fullName evidence="8">Ganglioside-induced differentiation-associated protein 1</fullName>
    </recommendedName>
</protein>
<accession>A0A834HSI0</accession>
<keyword evidence="3" id="KW-1133">Transmembrane helix</keyword>
<dbReference type="PANTHER" id="PTHR44188:SF1">
    <property type="entry name" value="GDAP1, ISOFORM A"/>
    <property type="match status" value="1"/>
</dbReference>
<dbReference type="InterPro" id="IPR040079">
    <property type="entry name" value="Glutathione_S-Trfase"/>
</dbReference>
<dbReference type="SUPFAM" id="SSF52833">
    <property type="entry name" value="Thioredoxin-like"/>
    <property type="match status" value="1"/>
</dbReference>
<feature type="domain" description="GST C-terminal" evidence="5">
    <location>
        <begin position="204"/>
        <end position="350"/>
    </location>
</feature>
<dbReference type="SFLD" id="SFLDS00019">
    <property type="entry name" value="Glutathione_Transferase_(cytos"/>
    <property type="match status" value="1"/>
</dbReference>
<feature type="transmembrane region" description="Helical" evidence="3">
    <location>
        <begin position="356"/>
        <end position="376"/>
    </location>
</feature>
<gene>
    <name evidence="6" type="ORF">GWI33_019856</name>
</gene>
<dbReference type="GO" id="GO:0005741">
    <property type="term" value="C:mitochondrial outer membrane"/>
    <property type="evidence" value="ECO:0007669"/>
    <property type="project" value="TreeGrafter"/>
</dbReference>
<dbReference type="InterPro" id="IPR036249">
    <property type="entry name" value="Thioredoxin-like_sf"/>
</dbReference>
<evidence type="ECO:0000256" key="2">
    <source>
        <dbReference type="SAM" id="Coils"/>
    </source>
</evidence>
<organism evidence="6 7">
    <name type="scientific">Rhynchophorus ferrugineus</name>
    <name type="common">Red palm weevil</name>
    <name type="synonym">Curculio ferrugineus</name>
    <dbReference type="NCBI Taxonomy" id="354439"/>
    <lineage>
        <taxon>Eukaryota</taxon>
        <taxon>Metazoa</taxon>
        <taxon>Ecdysozoa</taxon>
        <taxon>Arthropoda</taxon>
        <taxon>Hexapoda</taxon>
        <taxon>Insecta</taxon>
        <taxon>Pterygota</taxon>
        <taxon>Neoptera</taxon>
        <taxon>Endopterygota</taxon>
        <taxon>Coleoptera</taxon>
        <taxon>Polyphaga</taxon>
        <taxon>Cucujiformia</taxon>
        <taxon>Curculionidae</taxon>
        <taxon>Dryophthorinae</taxon>
        <taxon>Rhynchophorus</taxon>
    </lineage>
</organism>
<evidence type="ECO:0008006" key="8">
    <source>
        <dbReference type="Google" id="ProtNLM"/>
    </source>
</evidence>
<proteinExistence type="inferred from homology"/>
<dbReference type="PANTHER" id="PTHR44188">
    <property type="entry name" value="GDAP1, ISOFORM A"/>
    <property type="match status" value="1"/>
</dbReference>
<dbReference type="Proteomes" id="UP000625711">
    <property type="component" value="Unassembled WGS sequence"/>
</dbReference>
<feature type="coiled-coil region" evidence="2">
    <location>
        <begin position="252"/>
        <end position="279"/>
    </location>
</feature>
<dbReference type="InterPro" id="IPR004046">
    <property type="entry name" value="GST_C"/>
</dbReference>
<dbReference type="PROSITE" id="PS50405">
    <property type="entry name" value="GST_CTER"/>
    <property type="match status" value="1"/>
</dbReference>
<dbReference type="Gene3D" id="3.40.30.10">
    <property type="entry name" value="Glutaredoxin"/>
    <property type="match status" value="1"/>
</dbReference>
<reference evidence="6" key="1">
    <citation type="submission" date="2020-08" db="EMBL/GenBank/DDBJ databases">
        <title>Genome sequencing and assembly of the red palm weevil Rhynchophorus ferrugineus.</title>
        <authorList>
            <person name="Dias G.B."/>
            <person name="Bergman C.M."/>
            <person name="Manee M."/>
        </authorList>
    </citation>
    <scope>NUCLEOTIDE SEQUENCE</scope>
    <source>
        <strain evidence="6">AA-2017</strain>
        <tissue evidence="6">Whole larva</tissue>
    </source>
</reference>
<dbReference type="GO" id="GO:0008053">
    <property type="term" value="P:mitochondrial fusion"/>
    <property type="evidence" value="ECO:0007669"/>
    <property type="project" value="TreeGrafter"/>
</dbReference>
<dbReference type="Gene3D" id="1.20.1050.10">
    <property type="match status" value="1"/>
</dbReference>
<evidence type="ECO:0000259" key="4">
    <source>
        <dbReference type="PROSITE" id="PS50404"/>
    </source>
</evidence>
<comment type="similarity">
    <text evidence="1">Belongs to the GST superfamily.</text>
</comment>
<dbReference type="AlphaFoldDB" id="A0A834HSI0"/>
<evidence type="ECO:0000313" key="6">
    <source>
        <dbReference type="EMBL" id="KAF7266828.1"/>
    </source>
</evidence>
<dbReference type="Pfam" id="PF00043">
    <property type="entry name" value="GST_C"/>
    <property type="match status" value="1"/>
</dbReference>
<keyword evidence="3" id="KW-0472">Membrane</keyword>
<dbReference type="Pfam" id="PF13417">
    <property type="entry name" value="GST_N_3"/>
    <property type="match status" value="1"/>
</dbReference>
<dbReference type="PROSITE" id="PS50404">
    <property type="entry name" value="GST_NTER"/>
    <property type="match status" value="1"/>
</dbReference>
<keyword evidence="3" id="KW-0812">Transmembrane</keyword>
<dbReference type="GO" id="GO:0006626">
    <property type="term" value="P:protein targeting to mitochondrion"/>
    <property type="evidence" value="ECO:0007669"/>
    <property type="project" value="TreeGrafter"/>
</dbReference>
<evidence type="ECO:0000256" key="1">
    <source>
        <dbReference type="ARBA" id="ARBA00007409"/>
    </source>
</evidence>
<keyword evidence="7" id="KW-1185">Reference proteome</keyword>
<evidence type="ECO:0000313" key="7">
    <source>
        <dbReference type="Proteomes" id="UP000625711"/>
    </source>
</evidence>
<sequence length="382" mass="43752">MWNFSLFRGSVKQVSQTLSLILLLRKSQLPWLFIVNQANCHQFSSESDSGQAGKQAVNMVDDGTKQNNGNDLVLYYNQYSFYSQKVVMALHEKNLPFESHLIDLTSNEQYKPWFLQINPKGEVPVLQDSGKIIPDSSRIIDYLDDNFSNGNTPRLIPMDQGVQIKQKVVHFRNLIETLNGNVLTVGTLLHPEVVTGSRKIPFIGPVCKQLVNAENNSAENLRKYAELNPESKTILLEKAMNQEKKHERLLDKEEFLKILQETDNVLDEVEKELTQHTEEKKNWWLCTDKFTVADISLTILLVRLNQIGMGERFWANGKRPHLEEYFTRVQERESYQQTIPTTYMFIKTVFISQAPLILGVGIAALVAVIVGGYFVVKKIIHK</sequence>
<keyword evidence="2" id="KW-0175">Coiled coil</keyword>
<comment type="caution">
    <text evidence="6">The sequence shown here is derived from an EMBL/GenBank/DDBJ whole genome shotgun (WGS) entry which is preliminary data.</text>
</comment>
<dbReference type="InterPro" id="IPR036282">
    <property type="entry name" value="Glutathione-S-Trfase_C_sf"/>
</dbReference>
<evidence type="ECO:0000256" key="3">
    <source>
        <dbReference type="SAM" id="Phobius"/>
    </source>
</evidence>
<dbReference type="SUPFAM" id="SSF47616">
    <property type="entry name" value="GST C-terminal domain-like"/>
    <property type="match status" value="1"/>
</dbReference>
<dbReference type="EMBL" id="JAACXV010014493">
    <property type="protein sequence ID" value="KAF7266828.1"/>
    <property type="molecule type" value="Genomic_DNA"/>
</dbReference>
<dbReference type="InterPro" id="IPR004045">
    <property type="entry name" value="Glutathione_S-Trfase_N"/>
</dbReference>